<proteinExistence type="predicted"/>
<keyword evidence="1" id="KW-0418">Kinase</keyword>
<reference evidence="1" key="1">
    <citation type="submission" date="2015-12" db="EMBL/GenBank/DDBJ databases">
        <title>Update maize B73 reference genome by single molecule sequencing technologies.</title>
        <authorList>
            <consortium name="Maize Genome Sequencing Project"/>
            <person name="Ware D."/>
        </authorList>
    </citation>
    <scope>NUCLEOTIDE SEQUENCE [LARGE SCALE GENOMIC DNA]</scope>
    <source>
        <tissue evidence="1">Seedling</tissue>
    </source>
</reference>
<name>A0A1D6EM11_MAIZE</name>
<evidence type="ECO:0000313" key="1">
    <source>
        <dbReference type="EMBL" id="ONM20902.1"/>
    </source>
</evidence>
<sequence length="82" mass="9078">MATKYAAAAADLVTGRPRKRARLGWDVASAAEVNTPHRLLSSPICCNSGYCSPLHAAIPHRTIIYPVRYQYLVMVFVDTLIF</sequence>
<dbReference type="AlphaFoldDB" id="A0A1D6EM11"/>
<dbReference type="GO" id="GO:0016301">
    <property type="term" value="F:kinase activity"/>
    <property type="evidence" value="ECO:0007669"/>
    <property type="project" value="UniProtKB-KW"/>
</dbReference>
<keyword evidence="1" id="KW-0808">Transferase</keyword>
<gene>
    <name evidence="1" type="ORF">ZEAMMB73_Zm00001d005361</name>
</gene>
<dbReference type="EMBL" id="CM007648">
    <property type="protein sequence ID" value="ONM20902.1"/>
    <property type="molecule type" value="Genomic_DNA"/>
</dbReference>
<protein>
    <submittedName>
        <fullName evidence="1">Serine/threonine-protein kinase AFC2</fullName>
    </submittedName>
</protein>
<accession>A0A1D6EM11</accession>
<organism evidence="1">
    <name type="scientific">Zea mays</name>
    <name type="common">Maize</name>
    <dbReference type="NCBI Taxonomy" id="4577"/>
    <lineage>
        <taxon>Eukaryota</taxon>
        <taxon>Viridiplantae</taxon>
        <taxon>Streptophyta</taxon>
        <taxon>Embryophyta</taxon>
        <taxon>Tracheophyta</taxon>
        <taxon>Spermatophyta</taxon>
        <taxon>Magnoliopsida</taxon>
        <taxon>Liliopsida</taxon>
        <taxon>Poales</taxon>
        <taxon>Poaceae</taxon>
        <taxon>PACMAD clade</taxon>
        <taxon>Panicoideae</taxon>
        <taxon>Andropogonodae</taxon>
        <taxon>Andropogoneae</taxon>
        <taxon>Tripsacinae</taxon>
        <taxon>Zea</taxon>
    </lineage>
</organism>